<keyword evidence="1" id="KW-1133">Transmembrane helix</keyword>
<reference evidence="2" key="1">
    <citation type="submission" date="2025-08" db="UniProtKB">
        <authorList>
            <consortium name="Ensembl"/>
        </authorList>
    </citation>
    <scope>IDENTIFICATION</scope>
</reference>
<proteinExistence type="predicted"/>
<dbReference type="Ensembl" id="ENSHCOT00000014966.1">
    <property type="protein sequence ID" value="ENSHCOP00000008974.1"/>
    <property type="gene ID" value="ENSHCOG00000011322.1"/>
</dbReference>
<evidence type="ECO:0000256" key="1">
    <source>
        <dbReference type="SAM" id="Phobius"/>
    </source>
</evidence>
<evidence type="ECO:0000313" key="2">
    <source>
        <dbReference type="Ensembl" id="ENSHCOP00000008974.1"/>
    </source>
</evidence>
<protein>
    <submittedName>
        <fullName evidence="2">Uncharacterized protein</fullName>
    </submittedName>
</protein>
<feature type="transmembrane region" description="Helical" evidence="1">
    <location>
        <begin position="92"/>
        <end position="112"/>
    </location>
</feature>
<keyword evidence="1" id="KW-0812">Transmembrane</keyword>
<dbReference type="AlphaFoldDB" id="A0A3Q3DD27"/>
<keyword evidence="3" id="KW-1185">Reference proteome</keyword>
<feature type="transmembrane region" description="Helical" evidence="1">
    <location>
        <begin position="124"/>
        <end position="143"/>
    </location>
</feature>
<dbReference type="Proteomes" id="UP000264820">
    <property type="component" value="Unplaced"/>
</dbReference>
<dbReference type="GeneTree" id="ENSGT00600000085600"/>
<organism evidence="2 3">
    <name type="scientific">Hippocampus comes</name>
    <name type="common">Tiger tail seahorse</name>
    <dbReference type="NCBI Taxonomy" id="109280"/>
    <lineage>
        <taxon>Eukaryota</taxon>
        <taxon>Metazoa</taxon>
        <taxon>Chordata</taxon>
        <taxon>Craniata</taxon>
        <taxon>Vertebrata</taxon>
        <taxon>Euteleostomi</taxon>
        <taxon>Actinopterygii</taxon>
        <taxon>Neopterygii</taxon>
        <taxon>Teleostei</taxon>
        <taxon>Neoteleostei</taxon>
        <taxon>Acanthomorphata</taxon>
        <taxon>Syngnathiaria</taxon>
        <taxon>Syngnathiformes</taxon>
        <taxon>Syngnathoidei</taxon>
        <taxon>Syngnathidae</taxon>
        <taxon>Hippocampus</taxon>
    </lineage>
</organism>
<evidence type="ECO:0000313" key="3">
    <source>
        <dbReference type="Proteomes" id="UP000264820"/>
    </source>
</evidence>
<reference evidence="2" key="2">
    <citation type="submission" date="2025-09" db="UniProtKB">
        <authorList>
            <consortium name="Ensembl"/>
        </authorList>
    </citation>
    <scope>IDENTIFICATION</scope>
</reference>
<accession>A0A3Q3DD27</accession>
<keyword evidence="1" id="KW-0472">Membrane</keyword>
<name>A0A3Q3DD27_HIPCM</name>
<dbReference type="OMA" id="YAVHICK"/>
<sequence>MKSRCSAEFWGDCNTVGSSQLFLCLVLEEAVASESGTENPLVTVTFQRDANRKQKYLEAEPKALGITQILLSVHLISCVSIFPAKHRYGENIIPFIVASVLVLIAGGVAIAAKNLHLPTLRSTLGVQIFSSAACFFNVIWLVIDIETYYPRCWHYDQGENSTAALMCHAIEVSSKFHQPMLGS</sequence>